<sequence length="147" mass="15386">MTAIRPIVLAASLVASAPVLGVPQRANADTAEIFDDFAPYCIALQSDTVGQSPVHIAQSCVSVIPESTKRSVVLSGTGAGADGIVHVLVTLNGQEFARGETRVINPSSVSPWSVSVQLPPGGWYVIRAWTTNGNGSNNYAWVQLQIG</sequence>
<feature type="signal peptide" evidence="1">
    <location>
        <begin position="1"/>
        <end position="21"/>
    </location>
</feature>
<keyword evidence="1" id="KW-0732">Signal</keyword>
<evidence type="ECO:0000313" key="2">
    <source>
        <dbReference type="EMBL" id="WXA91494.1"/>
    </source>
</evidence>
<gene>
    <name evidence="2" type="ORF">LZC95_34185</name>
</gene>
<evidence type="ECO:0000313" key="3">
    <source>
        <dbReference type="Proteomes" id="UP001379533"/>
    </source>
</evidence>
<dbReference type="Proteomes" id="UP001379533">
    <property type="component" value="Chromosome"/>
</dbReference>
<accession>A0ABZ2K3X5</accession>
<evidence type="ECO:0000256" key="1">
    <source>
        <dbReference type="SAM" id="SignalP"/>
    </source>
</evidence>
<organism evidence="2 3">
    <name type="scientific">Pendulispora brunnea</name>
    <dbReference type="NCBI Taxonomy" id="2905690"/>
    <lineage>
        <taxon>Bacteria</taxon>
        <taxon>Pseudomonadati</taxon>
        <taxon>Myxococcota</taxon>
        <taxon>Myxococcia</taxon>
        <taxon>Myxococcales</taxon>
        <taxon>Sorangiineae</taxon>
        <taxon>Pendulisporaceae</taxon>
        <taxon>Pendulispora</taxon>
    </lineage>
</organism>
<keyword evidence="3" id="KW-1185">Reference proteome</keyword>
<evidence type="ECO:0008006" key="4">
    <source>
        <dbReference type="Google" id="ProtNLM"/>
    </source>
</evidence>
<reference evidence="2 3" key="1">
    <citation type="submission" date="2021-12" db="EMBL/GenBank/DDBJ databases">
        <title>Discovery of the Pendulisporaceae a myxobacterial family with distinct sporulation behavior and unique specialized metabolism.</title>
        <authorList>
            <person name="Garcia R."/>
            <person name="Popoff A."/>
            <person name="Bader C.D."/>
            <person name="Loehr J."/>
            <person name="Walesch S."/>
            <person name="Walt C."/>
            <person name="Boldt J."/>
            <person name="Bunk B."/>
            <person name="Haeckl F.J.F.P.J."/>
            <person name="Gunesch A.P."/>
            <person name="Birkelbach J."/>
            <person name="Nuebel U."/>
            <person name="Pietschmann T."/>
            <person name="Bach T."/>
            <person name="Mueller R."/>
        </authorList>
    </citation>
    <scope>NUCLEOTIDE SEQUENCE [LARGE SCALE GENOMIC DNA]</scope>
    <source>
        <strain evidence="2 3">MSr12523</strain>
    </source>
</reference>
<protein>
    <recommendedName>
        <fullName evidence="4">Secreted protein</fullName>
    </recommendedName>
</protein>
<dbReference type="EMBL" id="CP089982">
    <property type="protein sequence ID" value="WXA91494.1"/>
    <property type="molecule type" value="Genomic_DNA"/>
</dbReference>
<feature type="chain" id="PRO_5047275142" description="Secreted protein" evidence="1">
    <location>
        <begin position="22"/>
        <end position="147"/>
    </location>
</feature>
<name>A0ABZ2K3X5_9BACT</name>
<proteinExistence type="predicted"/>
<dbReference type="RefSeq" id="WP_394842115.1">
    <property type="nucleotide sequence ID" value="NZ_CP089982.1"/>
</dbReference>